<reference evidence="1" key="1">
    <citation type="journal article" date="2021" name="Proc. Natl. Acad. Sci. U.S.A.">
        <title>A Catalog of Tens of Thousands of Viruses from Human Metagenomes Reveals Hidden Associations with Chronic Diseases.</title>
        <authorList>
            <person name="Tisza M.J."/>
            <person name="Buck C.B."/>
        </authorList>
    </citation>
    <scope>NUCLEOTIDE SEQUENCE</scope>
    <source>
        <strain evidence="1">CtWb16</strain>
    </source>
</reference>
<accession>A0A8S5T0I0</accession>
<name>A0A8S5T0I0_9CAUD</name>
<evidence type="ECO:0000313" key="1">
    <source>
        <dbReference type="EMBL" id="DAF56718.1"/>
    </source>
</evidence>
<sequence>MTDGFIKLFEELDECYSDFIEFEEFEYNENLMNEVYFMLDYLDSYNIDLTKYEINDFESDDGEKVGVEYWMKNKKESWVLGILIHEQDLNSSLIEVSFVNDAIVDVYTIEINRKNCLNIVEIVKDIEELFQKRNKRNLKKYLKSKNASIL</sequence>
<protein>
    <submittedName>
        <fullName evidence="1">Uncharacterized protein</fullName>
    </submittedName>
</protein>
<proteinExistence type="predicted"/>
<dbReference type="EMBL" id="BK032721">
    <property type="protein sequence ID" value="DAF56718.1"/>
    <property type="molecule type" value="Genomic_DNA"/>
</dbReference>
<organism evidence="1">
    <name type="scientific">Myoviridae sp. ctWb16</name>
    <dbReference type="NCBI Taxonomy" id="2827690"/>
    <lineage>
        <taxon>Viruses</taxon>
        <taxon>Duplodnaviria</taxon>
        <taxon>Heunggongvirae</taxon>
        <taxon>Uroviricota</taxon>
        <taxon>Caudoviricetes</taxon>
    </lineage>
</organism>